<dbReference type="PROSITE" id="PS50943">
    <property type="entry name" value="HTH_CROC1"/>
    <property type="match status" value="1"/>
</dbReference>
<dbReference type="SMART" id="SM00530">
    <property type="entry name" value="HTH_XRE"/>
    <property type="match status" value="1"/>
</dbReference>
<evidence type="ECO:0000256" key="1">
    <source>
        <dbReference type="ARBA" id="ARBA00023125"/>
    </source>
</evidence>
<dbReference type="RefSeq" id="WP_037532721.1">
    <property type="nucleotide sequence ID" value="NZ_CP141191.1"/>
</dbReference>
<dbReference type="Pfam" id="PF01381">
    <property type="entry name" value="HTH_3"/>
    <property type="match status" value="1"/>
</dbReference>
<organism evidence="3 4">
    <name type="scientific">Sphingobacterium thalpophilum</name>
    <dbReference type="NCBI Taxonomy" id="259"/>
    <lineage>
        <taxon>Bacteria</taxon>
        <taxon>Pseudomonadati</taxon>
        <taxon>Bacteroidota</taxon>
        <taxon>Sphingobacteriia</taxon>
        <taxon>Sphingobacteriales</taxon>
        <taxon>Sphingobacteriaceae</taxon>
        <taxon>Sphingobacterium</taxon>
    </lineage>
</organism>
<evidence type="ECO:0000313" key="4">
    <source>
        <dbReference type="Proteomes" id="UP000308196"/>
    </source>
</evidence>
<dbReference type="GO" id="GO:0003677">
    <property type="term" value="F:DNA binding"/>
    <property type="evidence" value="ECO:0007669"/>
    <property type="project" value="UniProtKB-KW"/>
</dbReference>
<evidence type="ECO:0000313" key="3">
    <source>
        <dbReference type="EMBL" id="VTR34651.1"/>
    </source>
</evidence>
<dbReference type="AlphaFoldDB" id="A0A4U9UXJ3"/>
<dbReference type="SUPFAM" id="SSF47413">
    <property type="entry name" value="lambda repressor-like DNA-binding domains"/>
    <property type="match status" value="1"/>
</dbReference>
<dbReference type="STRING" id="1123265.GCA_000686625_01804"/>
<reference evidence="3 4" key="1">
    <citation type="submission" date="2019-05" db="EMBL/GenBank/DDBJ databases">
        <authorList>
            <consortium name="Pathogen Informatics"/>
        </authorList>
    </citation>
    <scope>NUCLEOTIDE SEQUENCE [LARGE SCALE GENOMIC DNA]</scope>
    <source>
        <strain evidence="3 4">NCTC11429</strain>
    </source>
</reference>
<proteinExistence type="predicted"/>
<name>A0A4U9UXJ3_9SPHI</name>
<evidence type="ECO:0000259" key="2">
    <source>
        <dbReference type="PROSITE" id="PS50943"/>
    </source>
</evidence>
<dbReference type="KEGG" id="stha:NCTC11429_01366"/>
<sequence length="112" mass="12892">MVAKAIRLLRQQRGWTQHDVAQRLQISIPSLSKIEAGITDLNLSRLNQIAELFNLTTVQLLSYSGSEEVEEEADKVKVLSEKIQQRDDEIIHLQKKIILLYEHLYSLHSSLI</sequence>
<dbReference type="InterPro" id="IPR010982">
    <property type="entry name" value="Lambda_DNA-bd_dom_sf"/>
</dbReference>
<keyword evidence="1" id="KW-0238">DNA-binding</keyword>
<protein>
    <submittedName>
        <fullName evidence="3">Anaerobic benzoate catabolism transcriptional regulator</fullName>
    </submittedName>
</protein>
<dbReference type="GeneID" id="78462136"/>
<gene>
    <name evidence="3" type="ORF">NCTC11429_01366</name>
</gene>
<dbReference type="InterPro" id="IPR001387">
    <property type="entry name" value="Cro/C1-type_HTH"/>
</dbReference>
<dbReference type="PANTHER" id="PTHR46558">
    <property type="entry name" value="TRACRIPTIONAL REGULATORY PROTEIN-RELATED-RELATED"/>
    <property type="match status" value="1"/>
</dbReference>
<accession>A0A4U9UXJ3</accession>
<dbReference type="Proteomes" id="UP000308196">
    <property type="component" value="Chromosome"/>
</dbReference>
<dbReference type="Gene3D" id="1.10.260.40">
    <property type="entry name" value="lambda repressor-like DNA-binding domains"/>
    <property type="match status" value="1"/>
</dbReference>
<dbReference type="CDD" id="cd00093">
    <property type="entry name" value="HTH_XRE"/>
    <property type="match status" value="1"/>
</dbReference>
<dbReference type="EMBL" id="LR590484">
    <property type="protein sequence ID" value="VTR34651.1"/>
    <property type="molecule type" value="Genomic_DNA"/>
</dbReference>
<feature type="domain" description="HTH cro/C1-type" evidence="2">
    <location>
        <begin position="6"/>
        <end position="60"/>
    </location>
</feature>
<dbReference type="PANTHER" id="PTHR46558:SF4">
    <property type="entry name" value="DNA-BIDING PHAGE PROTEIN"/>
    <property type="match status" value="1"/>
</dbReference>